<organism evidence="4 5">
    <name type="scientific">Clostridium neuense</name>
    <dbReference type="NCBI Taxonomy" id="1728934"/>
    <lineage>
        <taxon>Bacteria</taxon>
        <taxon>Bacillati</taxon>
        <taxon>Bacillota</taxon>
        <taxon>Clostridia</taxon>
        <taxon>Eubacteriales</taxon>
        <taxon>Clostridiaceae</taxon>
        <taxon>Clostridium</taxon>
    </lineage>
</organism>
<evidence type="ECO:0000313" key="5">
    <source>
        <dbReference type="Proteomes" id="UP001623592"/>
    </source>
</evidence>
<dbReference type="EMBL" id="JBJIAA010000013">
    <property type="protein sequence ID" value="MFL0251886.1"/>
    <property type="molecule type" value="Genomic_DNA"/>
</dbReference>
<name>A0ABW8TH68_9CLOT</name>
<evidence type="ECO:0000256" key="1">
    <source>
        <dbReference type="ARBA" id="ARBA00023125"/>
    </source>
</evidence>
<dbReference type="InterPro" id="IPR001647">
    <property type="entry name" value="HTH_TetR"/>
</dbReference>
<dbReference type="InterPro" id="IPR023772">
    <property type="entry name" value="DNA-bd_HTH_TetR-type_CS"/>
</dbReference>
<dbReference type="PROSITE" id="PS01081">
    <property type="entry name" value="HTH_TETR_1"/>
    <property type="match status" value="1"/>
</dbReference>
<accession>A0ABW8TH68</accession>
<comment type="caution">
    <text evidence="4">The sequence shown here is derived from an EMBL/GenBank/DDBJ whole genome shotgun (WGS) entry which is preliminary data.</text>
</comment>
<dbReference type="Proteomes" id="UP001623592">
    <property type="component" value="Unassembled WGS sequence"/>
</dbReference>
<reference evidence="4 5" key="1">
    <citation type="submission" date="2024-11" db="EMBL/GenBank/DDBJ databases">
        <authorList>
            <person name="Heng Y.C."/>
            <person name="Lim A.C.H."/>
            <person name="Lee J.K.Y."/>
            <person name="Kittelmann S."/>
        </authorList>
    </citation>
    <scope>NUCLEOTIDE SEQUENCE [LARGE SCALE GENOMIC DNA]</scope>
    <source>
        <strain evidence="4 5">WILCCON 0114</strain>
    </source>
</reference>
<dbReference type="Pfam" id="PF00440">
    <property type="entry name" value="TetR_N"/>
    <property type="match status" value="1"/>
</dbReference>
<protein>
    <submittedName>
        <fullName evidence="4">TetR/AcrR family transcriptional regulator</fullName>
    </submittedName>
</protein>
<evidence type="ECO:0000313" key="4">
    <source>
        <dbReference type="EMBL" id="MFL0251886.1"/>
    </source>
</evidence>
<dbReference type="RefSeq" id="WP_406788536.1">
    <property type="nucleotide sequence ID" value="NZ_JBJIAA010000013.1"/>
</dbReference>
<feature type="DNA-binding region" description="H-T-H motif" evidence="2">
    <location>
        <begin position="34"/>
        <end position="53"/>
    </location>
</feature>
<evidence type="ECO:0000256" key="2">
    <source>
        <dbReference type="PROSITE-ProRule" id="PRU00335"/>
    </source>
</evidence>
<sequence length="195" mass="22853">MPILFSKEEKEALKKQMLEVGFNLIREYGVTHASVDKVTEAVGIGRTTFYNFFSTKEHFIFEIIRYQREKGKNYLLEILNGREKMTVSEAKDYLRYLMTGEETIYKYLTLEDSSDLSKIVPEAFVPDMEREIKTINGLIVHMEGVKTDLEYGVIANLMKMLAVMQTEREAFHKEDFRKTLDAVLELLFSYIFEKE</sequence>
<dbReference type="InterPro" id="IPR009057">
    <property type="entry name" value="Homeodomain-like_sf"/>
</dbReference>
<proteinExistence type="predicted"/>
<dbReference type="Gene3D" id="1.10.357.10">
    <property type="entry name" value="Tetracycline Repressor, domain 2"/>
    <property type="match status" value="1"/>
</dbReference>
<feature type="domain" description="HTH tetR-type" evidence="3">
    <location>
        <begin position="11"/>
        <end position="71"/>
    </location>
</feature>
<keyword evidence="1 2" id="KW-0238">DNA-binding</keyword>
<keyword evidence="5" id="KW-1185">Reference proteome</keyword>
<evidence type="ECO:0000259" key="3">
    <source>
        <dbReference type="PROSITE" id="PS50977"/>
    </source>
</evidence>
<dbReference type="PROSITE" id="PS50977">
    <property type="entry name" value="HTH_TETR_2"/>
    <property type="match status" value="1"/>
</dbReference>
<gene>
    <name evidence="4" type="ORF">ACJDT4_15820</name>
</gene>
<dbReference type="SUPFAM" id="SSF46689">
    <property type="entry name" value="Homeodomain-like"/>
    <property type="match status" value="1"/>
</dbReference>